<keyword evidence="1" id="KW-0732">Signal</keyword>
<comment type="caution">
    <text evidence="2">The sequence shown here is derived from an EMBL/GenBank/DDBJ whole genome shotgun (WGS) entry which is preliminary data.</text>
</comment>
<proteinExistence type="predicted"/>
<feature type="signal peptide" evidence="1">
    <location>
        <begin position="1"/>
        <end position="22"/>
    </location>
</feature>
<dbReference type="EMBL" id="JAHWXQ010000002">
    <property type="protein sequence ID" value="MBW3364822.1"/>
    <property type="molecule type" value="Genomic_DNA"/>
</dbReference>
<evidence type="ECO:0000256" key="1">
    <source>
        <dbReference type="SAM" id="SignalP"/>
    </source>
</evidence>
<protein>
    <recommendedName>
        <fullName evidence="4">DUF4465 domain-containing protein</fullName>
    </recommendedName>
</protein>
<accession>A0ABS6XA01</accession>
<reference evidence="2 3" key="1">
    <citation type="submission" date="2021-07" db="EMBL/GenBank/DDBJ databases">
        <authorList>
            <person name="Kim M.K."/>
        </authorList>
    </citation>
    <scope>NUCLEOTIDE SEQUENCE [LARGE SCALE GENOMIC DNA]</scope>
    <source>
        <strain evidence="2 3">HLY7-15</strain>
    </source>
</reference>
<dbReference type="Proteomes" id="UP000774935">
    <property type="component" value="Unassembled WGS sequence"/>
</dbReference>
<dbReference type="SUPFAM" id="SSF82185">
    <property type="entry name" value="Histone H3 K4-specific methyltransferase SET7/9 N-terminal domain"/>
    <property type="match status" value="1"/>
</dbReference>
<gene>
    <name evidence="2" type="ORF">KYK27_07200</name>
</gene>
<evidence type="ECO:0000313" key="2">
    <source>
        <dbReference type="EMBL" id="MBW3364822.1"/>
    </source>
</evidence>
<feature type="chain" id="PRO_5047173437" description="DUF4465 domain-containing protein" evidence="1">
    <location>
        <begin position="23"/>
        <end position="309"/>
    </location>
</feature>
<evidence type="ECO:0008006" key="4">
    <source>
        <dbReference type="Google" id="ProtNLM"/>
    </source>
</evidence>
<organism evidence="2 3">
    <name type="scientific">Pontibacter populi</name>
    <dbReference type="NCBI Taxonomy" id="890055"/>
    <lineage>
        <taxon>Bacteria</taxon>
        <taxon>Pseudomonadati</taxon>
        <taxon>Bacteroidota</taxon>
        <taxon>Cytophagia</taxon>
        <taxon>Cytophagales</taxon>
        <taxon>Hymenobacteraceae</taxon>
        <taxon>Pontibacter</taxon>
    </lineage>
</organism>
<dbReference type="RefSeq" id="WP_199109369.1">
    <property type="nucleotide sequence ID" value="NZ_JAHWXQ010000002.1"/>
</dbReference>
<name>A0ABS6XA01_9BACT</name>
<sequence>MRYLETSLILSLILLATVTSNAQEITRKSTNNLNISEKYFVLKADKQTKHGQYLSYYSDYLFEDYIIEFGDYENNLKTGRWFSFYHRDPSNFLKAAGEYVEGNKEGAWSYYYMDDSVTLFTSFGTQKTTRIIKPKKASERYQFEISPEKYKMSSAGKYSENAKIGIWEYYSLSGKLMHVYDHTANKLLENNHKQPDSTMIFLGGLDRFYNYYRSAQHDTKLQKPIDITEPTQAIYEIGEDGNYKLVTGYGNKEFLEHADKIMRAVPQEWINQDGVAKMNVQITYTANYPKNEKKAPFYINLKFVEIRKK</sequence>
<evidence type="ECO:0000313" key="3">
    <source>
        <dbReference type="Proteomes" id="UP000774935"/>
    </source>
</evidence>
<keyword evidence="3" id="KW-1185">Reference proteome</keyword>